<dbReference type="AlphaFoldDB" id="F6HJZ4"/>
<dbReference type="InParanoid" id="F6HJZ4"/>
<dbReference type="PROSITE" id="PS01031">
    <property type="entry name" value="SHSP"/>
    <property type="match status" value="1"/>
</dbReference>
<evidence type="ECO:0000256" key="3">
    <source>
        <dbReference type="RuleBase" id="RU003616"/>
    </source>
</evidence>
<dbReference type="GO" id="GO:0009651">
    <property type="term" value="P:response to salt stress"/>
    <property type="evidence" value="ECO:0000318"/>
    <property type="project" value="GO_Central"/>
</dbReference>
<keyword evidence="4" id="KW-1133">Transmembrane helix</keyword>
<protein>
    <recommendedName>
        <fullName evidence="5">SHSP domain-containing protein</fullName>
    </recommendedName>
</protein>
<dbReference type="SMR" id="F6HJZ4"/>
<dbReference type="Proteomes" id="UP000009183">
    <property type="component" value="Chromosome 12"/>
</dbReference>
<dbReference type="CDD" id="cd06472">
    <property type="entry name" value="ACD_ScHsp26_like"/>
    <property type="match status" value="1"/>
</dbReference>
<dbReference type="HOGENOM" id="CLU_046737_5_3_1"/>
<dbReference type="KEGG" id="vvi:104881029"/>
<sequence length="250" mass="28393">MELSRERRQKNTPENTIQSYKNPSIFVIGKQSNTTLKVSSATTQDQFPFIHLFRFPLHSLPMAKPSIIPISLFLAAMAAVLIPIPAEGLMPYTRNLWDMVLPFDDPFRILEHSPITVPKGLETIALARSDWKETISAHIITLDVPGMKKEDIKIEIEENRVLRISGERTAEGEAEGEKWHRSERATGKFWRQFRLPANADLDRIKAHLENGVLRITIPKLAEDRKKQAKVVNIAEETNSGEDVMATKSEM</sequence>
<proteinExistence type="inferred from homology"/>
<dbReference type="PaxDb" id="29760-VIT_12s0035g01910.t01"/>
<gene>
    <name evidence="6" type="ordered locus">VIT_12s0035g01910</name>
</gene>
<keyword evidence="1" id="KW-0346">Stress response</keyword>
<evidence type="ECO:0000256" key="2">
    <source>
        <dbReference type="PROSITE-ProRule" id="PRU00285"/>
    </source>
</evidence>
<feature type="transmembrane region" description="Helical" evidence="4">
    <location>
        <begin position="67"/>
        <end position="86"/>
    </location>
</feature>
<dbReference type="GO" id="GO:0009408">
    <property type="term" value="P:response to heat"/>
    <property type="evidence" value="ECO:0000318"/>
    <property type="project" value="GO_Central"/>
</dbReference>
<evidence type="ECO:0000256" key="1">
    <source>
        <dbReference type="ARBA" id="ARBA00023016"/>
    </source>
</evidence>
<dbReference type="PANTHER" id="PTHR11527">
    <property type="entry name" value="HEAT-SHOCK PROTEIN 20 FAMILY MEMBER"/>
    <property type="match status" value="1"/>
</dbReference>
<dbReference type="InterPro" id="IPR002068">
    <property type="entry name" value="A-crystallin/Hsp20_dom"/>
</dbReference>
<dbReference type="GO" id="GO:0006457">
    <property type="term" value="P:protein folding"/>
    <property type="evidence" value="ECO:0000318"/>
    <property type="project" value="GO_Central"/>
</dbReference>
<name>F6HJZ4_VITVI</name>
<evidence type="ECO:0000313" key="6">
    <source>
        <dbReference type="EMBL" id="CCB54997.1"/>
    </source>
</evidence>
<keyword evidence="4" id="KW-0472">Membrane</keyword>
<dbReference type="OrthoDB" id="5511210at2759"/>
<dbReference type="Gene3D" id="2.60.40.790">
    <property type="match status" value="1"/>
</dbReference>
<dbReference type="GO" id="GO:0042542">
    <property type="term" value="P:response to hydrogen peroxide"/>
    <property type="evidence" value="ECO:0000318"/>
    <property type="project" value="GO_Central"/>
</dbReference>
<organism evidence="6 7">
    <name type="scientific">Vitis vinifera</name>
    <name type="common">Grape</name>
    <dbReference type="NCBI Taxonomy" id="29760"/>
    <lineage>
        <taxon>Eukaryota</taxon>
        <taxon>Viridiplantae</taxon>
        <taxon>Streptophyta</taxon>
        <taxon>Embryophyta</taxon>
        <taxon>Tracheophyta</taxon>
        <taxon>Spermatophyta</taxon>
        <taxon>Magnoliopsida</taxon>
        <taxon>eudicotyledons</taxon>
        <taxon>Gunneridae</taxon>
        <taxon>Pentapetalae</taxon>
        <taxon>rosids</taxon>
        <taxon>Vitales</taxon>
        <taxon>Vitaceae</taxon>
        <taxon>Viteae</taxon>
        <taxon>Vitis</taxon>
    </lineage>
</organism>
<accession>F6HJZ4</accession>
<dbReference type="GO" id="GO:0051259">
    <property type="term" value="P:protein complex oligomerization"/>
    <property type="evidence" value="ECO:0000318"/>
    <property type="project" value="GO_Central"/>
</dbReference>
<dbReference type="eggNOG" id="KOG0710">
    <property type="taxonomic scope" value="Eukaryota"/>
</dbReference>
<dbReference type="GO" id="GO:0051082">
    <property type="term" value="F:unfolded protein binding"/>
    <property type="evidence" value="ECO:0000318"/>
    <property type="project" value="GO_Central"/>
</dbReference>
<dbReference type="Pfam" id="PF00011">
    <property type="entry name" value="HSP20"/>
    <property type="match status" value="1"/>
</dbReference>
<evidence type="ECO:0000313" key="7">
    <source>
        <dbReference type="Proteomes" id="UP000009183"/>
    </source>
</evidence>
<evidence type="ECO:0000259" key="5">
    <source>
        <dbReference type="PROSITE" id="PS01031"/>
    </source>
</evidence>
<dbReference type="STRING" id="29760.F6HJZ4"/>
<dbReference type="InterPro" id="IPR008978">
    <property type="entry name" value="HSP20-like_chaperone"/>
</dbReference>
<dbReference type="InterPro" id="IPR031107">
    <property type="entry name" value="Small_HSP"/>
</dbReference>
<dbReference type="SUPFAM" id="SSF49764">
    <property type="entry name" value="HSP20-like chaperones"/>
    <property type="match status" value="1"/>
</dbReference>
<evidence type="ECO:0000256" key="4">
    <source>
        <dbReference type="SAM" id="Phobius"/>
    </source>
</evidence>
<feature type="domain" description="SHSP" evidence="5">
    <location>
        <begin position="120"/>
        <end position="236"/>
    </location>
</feature>
<keyword evidence="4" id="KW-0812">Transmembrane</keyword>
<comment type="similarity">
    <text evidence="2 3">Belongs to the small heat shock protein (HSP20) family.</text>
</comment>
<reference evidence="7" key="1">
    <citation type="journal article" date="2007" name="Nature">
        <title>The grapevine genome sequence suggests ancestral hexaploidization in major angiosperm phyla.</title>
        <authorList>
            <consortium name="The French-Italian Public Consortium for Grapevine Genome Characterization."/>
            <person name="Jaillon O."/>
            <person name="Aury J.-M."/>
            <person name="Noel B."/>
            <person name="Policriti A."/>
            <person name="Clepet C."/>
            <person name="Casagrande A."/>
            <person name="Choisne N."/>
            <person name="Aubourg S."/>
            <person name="Vitulo N."/>
            <person name="Jubin C."/>
            <person name="Vezzi A."/>
            <person name="Legeai F."/>
            <person name="Hugueney P."/>
            <person name="Dasilva C."/>
            <person name="Horner D."/>
            <person name="Mica E."/>
            <person name="Jublot D."/>
            <person name="Poulain J."/>
            <person name="Bruyere C."/>
            <person name="Billault A."/>
            <person name="Segurens B."/>
            <person name="Gouyvenoux M."/>
            <person name="Ugarte E."/>
            <person name="Cattonaro F."/>
            <person name="Anthouard V."/>
            <person name="Vico V."/>
            <person name="Del Fabbro C."/>
            <person name="Alaux M."/>
            <person name="Di Gaspero G."/>
            <person name="Dumas V."/>
            <person name="Felice N."/>
            <person name="Paillard S."/>
            <person name="Juman I."/>
            <person name="Moroldo M."/>
            <person name="Scalabrin S."/>
            <person name="Canaguier A."/>
            <person name="Le Clainche I."/>
            <person name="Malacrida G."/>
            <person name="Durand E."/>
            <person name="Pesole G."/>
            <person name="Laucou V."/>
            <person name="Chatelet P."/>
            <person name="Merdinoglu D."/>
            <person name="Delledonne M."/>
            <person name="Pezzotti M."/>
            <person name="Lecharny A."/>
            <person name="Scarpelli C."/>
            <person name="Artiguenave F."/>
            <person name="Pe M.E."/>
            <person name="Valle G."/>
            <person name="Morgante M."/>
            <person name="Caboche M."/>
            <person name="Adam-Blondon A.-F."/>
            <person name="Weissenbach J."/>
            <person name="Quetier F."/>
            <person name="Wincker P."/>
        </authorList>
    </citation>
    <scope>NUCLEOTIDE SEQUENCE [LARGE SCALE GENOMIC DNA]</scope>
    <source>
        <strain evidence="7">cv. Pinot noir / PN40024</strain>
    </source>
</reference>
<keyword evidence="7" id="KW-1185">Reference proteome</keyword>
<dbReference type="EMBL" id="FN595990">
    <property type="protein sequence ID" value="CCB54997.1"/>
    <property type="molecule type" value="Genomic_DNA"/>
</dbReference>